<feature type="binding site" evidence="2">
    <location>
        <position position="169"/>
    </location>
    <ligand>
        <name>Zn(2+)</name>
        <dbReference type="ChEBI" id="CHEBI:29105"/>
        <note>catalytic</note>
    </ligand>
</feature>
<dbReference type="Proteomes" id="UP000887566">
    <property type="component" value="Unplaced"/>
</dbReference>
<keyword evidence="2 3" id="KW-0479">Metal-binding</keyword>
<evidence type="ECO:0000313" key="5">
    <source>
        <dbReference type="Proteomes" id="UP000887566"/>
    </source>
</evidence>
<dbReference type="InterPro" id="IPR034035">
    <property type="entry name" value="Astacin-like_dom"/>
</dbReference>
<keyword evidence="2 3" id="KW-0378">Hydrolase</keyword>
<dbReference type="GO" id="GO:0004222">
    <property type="term" value="F:metalloendopeptidase activity"/>
    <property type="evidence" value="ECO:0007669"/>
    <property type="project" value="UniProtKB-UniRule"/>
</dbReference>
<feature type="binding site" evidence="2">
    <location>
        <position position="179"/>
    </location>
    <ligand>
        <name>Zn(2+)</name>
        <dbReference type="ChEBI" id="CHEBI:29105"/>
        <note>catalytic</note>
    </ligand>
</feature>
<proteinExistence type="predicted"/>
<dbReference type="GO" id="GO:0006508">
    <property type="term" value="P:proteolysis"/>
    <property type="evidence" value="ECO:0007669"/>
    <property type="project" value="UniProtKB-KW"/>
</dbReference>
<evidence type="ECO:0000259" key="4">
    <source>
        <dbReference type="PROSITE" id="PS51864"/>
    </source>
</evidence>
<dbReference type="SMART" id="SM00235">
    <property type="entry name" value="ZnMc"/>
    <property type="match status" value="1"/>
</dbReference>
<evidence type="ECO:0000256" key="2">
    <source>
        <dbReference type="PROSITE-ProRule" id="PRU01211"/>
    </source>
</evidence>
<dbReference type="InterPro" id="IPR006026">
    <property type="entry name" value="Peptidase_Metallo"/>
</dbReference>
<dbReference type="GO" id="GO:0008270">
    <property type="term" value="F:zinc ion binding"/>
    <property type="evidence" value="ECO:0007669"/>
    <property type="project" value="UniProtKB-UniRule"/>
</dbReference>
<dbReference type="PANTHER" id="PTHR10127:SF886">
    <property type="entry name" value="ASTACIN-LIKE METALLOENDOPEPTIDASE"/>
    <property type="match status" value="1"/>
</dbReference>
<dbReference type="CDD" id="cd04280">
    <property type="entry name" value="ZnMc_astacin_like"/>
    <property type="match status" value="1"/>
</dbReference>
<evidence type="ECO:0000256" key="3">
    <source>
        <dbReference type="RuleBase" id="RU361183"/>
    </source>
</evidence>
<feature type="signal peptide" evidence="3">
    <location>
        <begin position="1"/>
        <end position="16"/>
    </location>
</feature>
<name>A0A914W3B6_9BILA</name>
<evidence type="ECO:0000256" key="1">
    <source>
        <dbReference type="ARBA" id="ARBA00023157"/>
    </source>
</evidence>
<evidence type="ECO:0000313" key="6">
    <source>
        <dbReference type="WBParaSite" id="PSAMB.scaffold2966size20355.g19884.t1"/>
    </source>
</evidence>
<feature type="domain" description="Peptidase M12A" evidence="4">
    <location>
        <begin position="70"/>
        <end position="273"/>
    </location>
</feature>
<feature type="binding site" evidence="2">
    <location>
        <position position="173"/>
    </location>
    <ligand>
        <name>Zn(2+)</name>
        <dbReference type="ChEBI" id="CHEBI:29105"/>
        <note>catalytic</note>
    </ligand>
</feature>
<dbReference type="WBParaSite" id="PSAMB.scaffold2966size20355.g19884.t1">
    <property type="protein sequence ID" value="PSAMB.scaffold2966size20355.g19884.t1"/>
    <property type="gene ID" value="PSAMB.scaffold2966size20355.g19884"/>
</dbReference>
<keyword evidence="1" id="KW-1015">Disulfide bond</keyword>
<protein>
    <recommendedName>
        <fullName evidence="3">Metalloendopeptidase</fullName>
        <ecNumber evidence="3">3.4.24.-</ecNumber>
    </recommendedName>
</protein>
<dbReference type="InterPro" id="IPR001506">
    <property type="entry name" value="Peptidase_M12A"/>
</dbReference>
<keyword evidence="2 3" id="KW-0862">Zinc</keyword>
<keyword evidence="5" id="KW-1185">Reference proteome</keyword>
<keyword evidence="3" id="KW-0732">Signal</keyword>
<feature type="chain" id="PRO_5038155599" description="Metalloendopeptidase" evidence="3">
    <location>
        <begin position="17"/>
        <end position="279"/>
    </location>
</feature>
<dbReference type="PROSITE" id="PS51864">
    <property type="entry name" value="ASTACIN"/>
    <property type="match status" value="1"/>
</dbReference>
<comment type="cofactor">
    <cofactor evidence="2 3">
        <name>Zn(2+)</name>
        <dbReference type="ChEBI" id="CHEBI:29105"/>
    </cofactor>
    <text evidence="2 3">Binds 1 zinc ion per subunit.</text>
</comment>
<dbReference type="PANTHER" id="PTHR10127">
    <property type="entry name" value="DISCOIDIN, CUB, EGF, LAMININ , AND ZINC METALLOPROTEASE DOMAIN CONTAINING"/>
    <property type="match status" value="1"/>
</dbReference>
<dbReference type="InterPro" id="IPR024079">
    <property type="entry name" value="MetalloPept_cat_dom_sf"/>
</dbReference>
<accession>A0A914W3B6</accession>
<dbReference type="AlphaFoldDB" id="A0A914W3B6"/>
<feature type="active site" evidence="2">
    <location>
        <position position="170"/>
    </location>
</feature>
<dbReference type="PRINTS" id="PR00480">
    <property type="entry name" value="ASTACIN"/>
</dbReference>
<organism evidence="5 6">
    <name type="scientific">Plectus sambesii</name>
    <dbReference type="NCBI Taxonomy" id="2011161"/>
    <lineage>
        <taxon>Eukaryota</taxon>
        <taxon>Metazoa</taxon>
        <taxon>Ecdysozoa</taxon>
        <taxon>Nematoda</taxon>
        <taxon>Chromadorea</taxon>
        <taxon>Plectida</taxon>
        <taxon>Plectina</taxon>
        <taxon>Plectoidea</taxon>
        <taxon>Plectidae</taxon>
        <taxon>Plectus</taxon>
    </lineage>
</organism>
<sequence length="279" mass="31543">MLLLFSLLCVFVAIESVPHPNRANDDRFLLPADFISSRRVIFQPGKSVVSENNDEIDTVVTSEQSDSEIEGIASKDRVWPDGKVPYVLDGDFNELQRQLIANAVEDFHNRTCVKFVPKKEADTSFVRIKYGGEGEGCSSLLGRRTDNFDTPGQAVVLNVECLNPGTIRHELMHTLGFRHEQTRADRDEYVKIFWDNVDDKDHDKFQKATVLDFAQVGTDYDYGSVMHSDAFVNAKNRDKPTMVKKLKAGPEIGQRGGFSDMDILKINRLYNCQIFTATK</sequence>
<comment type="caution">
    <text evidence="2">Lacks conserved residue(s) required for the propagation of feature annotation.</text>
</comment>
<dbReference type="Pfam" id="PF01400">
    <property type="entry name" value="Astacin"/>
    <property type="match status" value="1"/>
</dbReference>
<dbReference type="SUPFAM" id="SSF55486">
    <property type="entry name" value="Metalloproteases ('zincins'), catalytic domain"/>
    <property type="match status" value="1"/>
</dbReference>
<dbReference type="EC" id="3.4.24.-" evidence="3"/>
<keyword evidence="2 3" id="KW-0645">Protease</keyword>
<keyword evidence="2 3" id="KW-0482">Metalloprotease</keyword>
<dbReference type="Gene3D" id="3.40.390.10">
    <property type="entry name" value="Collagenase (Catalytic Domain)"/>
    <property type="match status" value="1"/>
</dbReference>
<reference evidence="6" key="1">
    <citation type="submission" date="2022-11" db="UniProtKB">
        <authorList>
            <consortium name="WormBaseParasite"/>
        </authorList>
    </citation>
    <scope>IDENTIFICATION</scope>
</reference>